<feature type="compositionally biased region" description="Polar residues" evidence="1">
    <location>
        <begin position="1"/>
        <end position="19"/>
    </location>
</feature>
<name>A0A7R9J2B4_TIMCA</name>
<protein>
    <submittedName>
        <fullName evidence="2">(California timema) hypothetical protein</fullName>
    </submittedName>
</protein>
<dbReference type="EMBL" id="OE180380">
    <property type="protein sequence ID" value="CAD7571203.1"/>
    <property type="molecule type" value="Genomic_DNA"/>
</dbReference>
<accession>A0A7R9J2B4</accession>
<dbReference type="GO" id="GO:0000387">
    <property type="term" value="P:spliceosomal snRNP assembly"/>
    <property type="evidence" value="ECO:0007669"/>
    <property type="project" value="InterPro"/>
</dbReference>
<dbReference type="Pfam" id="PF15348">
    <property type="entry name" value="GEMIN8"/>
    <property type="match status" value="1"/>
</dbReference>
<gene>
    <name evidence="2" type="ORF">TCMB3V08_LOCUS3883</name>
</gene>
<evidence type="ECO:0000256" key="1">
    <source>
        <dbReference type="SAM" id="MobiDB-lite"/>
    </source>
</evidence>
<sequence length="329" mass="37956">MSMQEGNSNEVSSTSLNSLRQQQSYKKKKRKYNKKTSNLPELGRKPDVELSHPFGTVFNFDKFWKSYHNAFNWHRRHDVAYWKAQAAALGYENKVLHDYIRLLLSVTNQGPTYPLTGVLNPSQYVRPFQTPDTSTISLASSKKRRGRKRKNRNRKRKRKLSVKEEASEDSEIDEENLDFEVDEGMMEFLKKSLQFKLEQKDILLLIRQNMLLCSMMKHRLTSSKLYLSTWTQTSQLGCLGEGGLSLVHDCRPSLLLSIFSFGATSQPSFTKSAVPLQEQVGLKRQQEAKAMYGESAPKLLAMETAMQLSFDRYCDKNQPQMWPVISLCF</sequence>
<feature type="region of interest" description="Disordered" evidence="1">
    <location>
        <begin position="130"/>
        <end position="167"/>
    </location>
</feature>
<proteinExistence type="predicted"/>
<dbReference type="PANTHER" id="PTHR16238:SF7">
    <property type="entry name" value="GEM-ASSOCIATED PROTEIN 8"/>
    <property type="match status" value="1"/>
</dbReference>
<dbReference type="AlphaFoldDB" id="A0A7R9J2B4"/>
<evidence type="ECO:0000313" key="2">
    <source>
        <dbReference type="EMBL" id="CAD7571203.1"/>
    </source>
</evidence>
<dbReference type="PANTHER" id="PTHR16238">
    <property type="entry name" value="GEM-ASSOCIATED PROTEIN 8"/>
    <property type="match status" value="1"/>
</dbReference>
<reference evidence="2" key="1">
    <citation type="submission" date="2020-11" db="EMBL/GenBank/DDBJ databases">
        <authorList>
            <person name="Tran Van P."/>
        </authorList>
    </citation>
    <scope>NUCLEOTIDE SEQUENCE</scope>
</reference>
<organism evidence="2">
    <name type="scientific">Timema californicum</name>
    <name type="common">California timema</name>
    <name type="synonym">Walking stick</name>
    <dbReference type="NCBI Taxonomy" id="61474"/>
    <lineage>
        <taxon>Eukaryota</taxon>
        <taxon>Metazoa</taxon>
        <taxon>Ecdysozoa</taxon>
        <taxon>Arthropoda</taxon>
        <taxon>Hexapoda</taxon>
        <taxon>Insecta</taxon>
        <taxon>Pterygota</taxon>
        <taxon>Neoptera</taxon>
        <taxon>Polyneoptera</taxon>
        <taxon>Phasmatodea</taxon>
        <taxon>Timematodea</taxon>
        <taxon>Timematoidea</taxon>
        <taxon>Timematidae</taxon>
        <taxon>Timema</taxon>
    </lineage>
</organism>
<feature type="region of interest" description="Disordered" evidence="1">
    <location>
        <begin position="1"/>
        <end position="46"/>
    </location>
</feature>
<feature type="compositionally biased region" description="Basic residues" evidence="1">
    <location>
        <begin position="141"/>
        <end position="160"/>
    </location>
</feature>
<dbReference type="InterPro" id="IPR034754">
    <property type="entry name" value="GEMIN8"/>
</dbReference>
<feature type="compositionally biased region" description="Polar residues" evidence="1">
    <location>
        <begin position="130"/>
        <end position="140"/>
    </location>
</feature>
<feature type="compositionally biased region" description="Basic residues" evidence="1">
    <location>
        <begin position="25"/>
        <end position="34"/>
    </location>
</feature>
<dbReference type="GO" id="GO:0032797">
    <property type="term" value="C:SMN complex"/>
    <property type="evidence" value="ECO:0007669"/>
    <property type="project" value="InterPro"/>
</dbReference>